<proteinExistence type="inferred from homology"/>
<dbReference type="PROSITE" id="PS51257">
    <property type="entry name" value="PROKAR_LIPOPROTEIN"/>
    <property type="match status" value="1"/>
</dbReference>
<dbReference type="Proteomes" id="UP001243846">
    <property type="component" value="Unassembled WGS sequence"/>
</dbReference>
<dbReference type="EMBL" id="JAUFRC010000001">
    <property type="protein sequence ID" value="MDN3711452.1"/>
    <property type="molecule type" value="Genomic_DNA"/>
</dbReference>
<feature type="chain" id="PRO_5045408685" evidence="3">
    <location>
        <begin position="24"/>
        <end position="328"/>
    </location>
</feature>
<feature type="region of interest" description="Disordered" evidence="2">
    <location>
        <begin position="305"/>
        <end position="328"/>
    </location>
</feature>
<evidence type="ECO:0000313" key="4">
    <source>
        <dbReference type="EMBL" id="MDN3711452.1"/>
    </source>
</evidence>
<evidence type="ECO:0000256" key="1">
    <source>
        <dbReference type="ARBA" id="ARBA00007613"/>
    </source>
</evidence>
<dbReference type="Gene3D" id="1.20.1600.10">
    <property type="entry name" value="Outer membrane efflux proteins (OEP)"/>
    <property type="match status" value="1"/>
</dbReference>
<evidence type="ECO:0000256" key="2">
    <source>
        <dbReference type="SAM" id="MobiDB-lite"/>
    </source>
</evidence>
<dbReference type="InterPro" id="IPR003423">
    <property type="entry name" value="OMP_efflux"/>
</dbReference>
<evidence type="ECO:0000313" key="5">
    <source>
        <dbReference type="Proteomes" id="UP001243846"/>
    </source>
</evidence>
<name>A0ABT8D458_9RHOB</name>
<dbReference type="Pfam" id="PF02321">
    <property type="entry name" value="OEP"/>
    <property type="match status" value="1"/>
</dbReference>
<dbReference type="InterPro" id="IPR010131">
    <property type="entry name" value="MdtP/NodT-like"/>
</dbReference>
<keyword evidence="5" id="KW-1185">Reference proteome</keyword>
<dbReference type="SUPFAM" id="SSF56954">
    <property type="entry name" value="Outer membrane efflux proteins (OEP)"/>
    <property type="match status" value="1"/>
</dbReference>
<feature type="signal peptide" evidence="3">
    <location>
        <begin position="1"/>
        <end position="23"/>
    </location>
</feature>
<reference evidence="5" key="1">
    <citation type="journal article" date="2019" name="Int. J. Syst. Evol. Microbiol.">
        <title>The Global Catalogue of Microorganisms (GCM) 10K type strain sequencing project: providing services to taxonomists for standard genome sequencing and annotation.</title>
        <authorList>
            <consortium name="The Broad Institute Genomics Platform"/>
            <consortium name="The Broad Institute Genome Sequencing Center for Infectious Disease"/>
            <person name="Wu L."/>
            <person name="Ma J."/>
        </authorList>
    </citation>
    <scope>NUCLEOTIDE SEQUENCE [LARGE SCALE GENOMIC DNA]</scope>
    <source>
        <strain evidence="5">CECT 8482</strain>
    </source>
</reference>
<dbReference type="PROSITE" id="PS51318">
    <property type="entry name" value="TAT"/>
    <property type="match status" value="1"/>
</dbReference>
<keyword evidence="3" id="KW-0732">Signal</keyword>
<dbReference type="InterPro" id="IPR006311">
    <property type="entry name" value="TAT_signal"/>
</dbReference>
<evidence type="ECO:0000256" key="3">
    <source>
        <dbReference type="SAM" id="SignalP"/>
    </source>
</evidence>
<comment type="similarity">
    <text evidence="1">Belongs to the outer membrane factor (OMF) (TC 1.B.17) family.</text>
</comment>
<sequence length="328" mass="34351">MTQSTRLSRRGLLAGLSSVGLLAACGTTTPFTAPKADVADRFAGNSPARRAGANTWWAAFRDSQLDRLVNDGLARNLDVMSAVASIREAEANARLVGASDLPQITASASGQRGDSTGAGTVSETSSGTLGVSWMIDVFGANRAARRGARADLDAAYLSADVARLTVVSAIASAYIDARYYQNMRDLTRQSLESRKQSLRLTEQQDVLGASTRIDVLQAEQLVTQAEAALPPLETGFDQSVNRLATLTDSTSSAVAAALRKSGGTQPRARYSASVGVPADVIRARPDVRMSERQFASAMAGVDQAQAAFTPSSPSPARSRRSISAVAAA</sequence>
<protein>
    <submittedName>
        <fullName evidence="4">TolC family protein</fullName>
    </submittedName>
</protein>
<organism evidence="4 5">
    <name type="scientific">Paracoccus cavernae</name>
    <dbReference type="NCBI Taxonomy" id="1571207"/>
    <lineage>
        <taxon>Bacteria</taxon>
        <taxon>Pseudomonadati</taxon>
        <taxon>Pseudomonadota</taxon>
        <taxon>Alphaproteobacteria</taxon>
        <taxon>Rhodobacterales</taxon>
        <taxon>Paracoccaceae</taxon>
        <taxon>Paracoccus</taxon>
    </lineage>
</organism>
<dbReference type="PANTHER" id="PTHR30203:SF33">
    <property type="entry name" value="BLR4455 PROTEIN"/>
    <property type="match status" value="1"/>
</dbReference>
<comment type="caution">
    <text evidence="4">The sequence shown here is derived from an EMBL/GenBank/DDBJ whole genome shotgun (WGS) entry which is preliminary data.</text>
</comment>
<dbReference type="PANTHER" id="PTHR30203">
    <property type="entry name" value="OUTER MEMBRANE CATION EFFLUX PROTEIN"/>
    <property type="match status" value="1"/>
</dbReference>
<accession>A0ABT8D458</accession>
<gene>
    <name evidence="4" type="ORF">QWZ10_05840</name>
</gene>